<keyword evidence="4" id="KW-0539">Nucleus</keyword>
<dbReference type="SUPFAM" id="SSF101941">
    <property type="entry name" value="NAC domain"/>
    <property type="match status" value="1"/>
</dbReference>
<evidence type="ECO:0000313" key="6">
    <source>
        <dbReference type="EMBL" id="CAI9754992.1"/>
    </source>
</evidence>
<keyword evidence="1" id="KW-0805">Transcription regulation</keyword>
<keyword evidence="7" id="KW-1185">Reference proteome</keyword>
<protein>
    <recommendedName>
        <fullName evidence="5">NAC domain-containing protein</fullName>
    </recommendedName>
</protein>
<dbReference type="PANTHER" id="PTHR31719:SF43">
    <property type="entry name" value="NAC TRANSCRIPTION FACTOR 56"/>
    <property type="match status" value="1"/>
</dbReference>
<dbReference type="InterPro" id="IPR003441">
    <property type="entry name" value="NAC-dom"/>
</dbReference>
<organism evidence="6 7">
    <name type="scientific">Fraxinus pennsylvanica</name>
    <dbReference type="NCBI Taxonomy" id="56036"/>
    <lineage>
        <taxon>Eukaryota</taxon>
        <taxon>Viridiplantae</taxon>
        <taxon>Streptophyta</taxon>
        <taxon>Embryophyta</taxon>
        <taxon>Tracheophyta</taxon>
        <taxon>Spermatophyta</taxon>
        <taxon>Magnoliopsida</taxon>
        <taxon>eudicotyledons</taxon>
        <taxon>Gunneridae</taxon>
        <taxon>Pentapetalae</taxon>
        <taxon>asterids</taxon>
        <taxon>lamiids</taxon>
        <taxon>Lamiales</taxon>
        <taxon>Oleaceae</taxon>
        <taxon>Oleeae</taxon>
        <taxon>Fraxinus</taxon>
    </lineage>
</organism>
<dbReference type="InterPro" id="IPR036093">
    <property type="entry name" value="NAC_dom_sf"/>
</dbReference>
<gene>
    <name evidence="6" type="ORF">FPE_LOCUS2423</name>
</gene>
<evidence type="ECO:0000259" key="5">
    <source>
        <dbReference type="PROSITE" id="PS51005"/>
    </source>
</evidence>
<proteinExistence type="predicted"/>
<feature type="domain" description="NAC" evidence="5">
    <location>
        <begin position="14"/>
        <end position="161"/>
    </location>
</feature>
<dbReference type="AlphaFoldDB" id="A0AAD2DHR3"/>
<evidence type="ECO:0000256" key="1">
    <source>
        <dbReference type="ARBA" id="ARBA00023015"/>
    </source>
</evidence>
<accession>A0AAD2DHR3</accession>
<evidence type="ECO:0000256" key="2">
    <source>
        <dbReference type="ARBA" id="ARBA00023125"/>
    </source>
</evidence>
<dbReference type="PANTHER" id="PTHR31719">
    <property type="entry name" value="NAC TRANSCRIPTION FACTOR 56"/>
    <property type="match status" value="1"/>
</dbReference>
<sequence length="180" mass="20444">MDDSSTGGSQHPRLPLGFRFHPTDEELVVHYLKKKAAADPLPVSIIAEVDLYKFDPWELPPKATFGEQEWYFFSPRDRKYPNGARPNLVVHITTPLFGSRCETFSCVEVVSSQMVFDLTSRCAWIICTMHRCAWRRIITVRNDEQLCAAEEQGVVAAVSSGTLLRHHCSWLGMNTLKLGY</sequence>
<dbReference type="Gene3D" id="2.170.150.80">
    <property type="entry name" value="NAC domain"/>
    <property type="match status" value="1"/>
</dbReference>
<keyword evidence="2" id="KW-0238">DNA-binding</keyword>
<dbReference type="GO" id="GO:0006355">
    <property type="term" value="P:regulation of DNA-templated transcription"/>
    <property type="evidence" value="ECO:0007669"/>
    <property type="project" value="InterPro"/>
</dbReference>
<dbReference type="Pfam" id="PF02365">
    <property type="entry name" value="NAM"/>
    <property type="match status" value="1"/>
</dbReference>
<dbReference type="EMBL" id="OU503036">
    <property type="protein sequence ID" value="CAI9754992.1"/>
    <property type="molecule type" value="Genomic_DNA"/>
</dbReference>
<reference evidence="6" key="1">
    <citation type="submission" date="2023-05" db="EMBL/GenBank/DDBJ databases">
        <authorList>
            <person name="Huff M."/>
        </authorList>
    </citation>
    <scope>NUCLEOTIDE SEQUENCE</scope>
</reference>
<evidence type="ECO:0000313" key="7">
    <source>
        <dbReference type="Proteomes" id="UP000834106"/>
    </source>
</evidence>
<name>A0AAD2DHR3_9LAMI</name>
<dbReference type="GO" id="GO:0048731">
    <property type="term" value="P:system development"/>
    <property type="evidence" value="ECO:0007669"/>
    <property type="project" value="TreeGrafter"/>
</dbReference>
<dbReference type="GO" id="GO:0003677">
    <property type="term" value="F:DNA binding"/>
    <property type="evidence" value="ECO:0007669"/>
    <property type="project" value="UniProtKB-KW"/>
</dbReference>
<dbReference type="PROSITE" id="PS51005">
    <property type="entry name" value="NAC"/>
    <property type="match status" value="1"/>
</dbReference>
<dbReference type="Proteomes" id="UP000834106">
    <property type="component" value="Chromosome 1"/>
</dbReference>
<evidence type="ECO:0000256" key="3">
    <source>
        <dbReference type="ARBA" id="ARBA00023163"/>
    </source>
</evidence>
<evidence type="ECO:0000256" key="4">
    <source>
        <dbReference type="ARBA" id="ARBA00023242"/>
    </source>
</evidence>
<keyword evidence="3" id="KW-0804">Transcription</keyword>